<evidence type="ECO:0000313" key="3">
    <source>
        <dbReference type="Proteomes" id="UP001292571"/>
    </source>
</evidence>
<dbReference type="Pfam" id="PF03692">
    <property type="entry name" value="CxxCxxCC"/>
    <property type="match status" value="1"/>
</dbReference>
<dbReference type="Proteomes" id="UP001292571">
    <property type="component" value="Unassembled WGS sequence"/>
</dbReference>
<comment type="caution">
    <text evidence="2">The sequence shown here is derived from an EMBL/GenBank/DDBJ whole genome shotgun (WGS) entry which is preliminary data.</text>
</comment>
<dbReference type="RefSeq" id="WP_274088333.1">
    <property type="nucleotide sequence ID" value="NZ_JAYEET010000013.1"/>
</dbReference>
<keyword evidence="3" id="KW-1185">Reference proteome</keyword>
<feature type="region of interest" description="Disordered" evidence="1">
    <location>
        <begin position="100"/>
        <end position="123"/>
    </location>
</feature>
<protein>
    <submittedName>
        <fullName evidence="2">YkgJ family cysteine cluster protein</fullName>
    </submittedName>
</protein>
<sequence>MSDSNPCLSCGACCAHFRVSFFWGECQSAGGLMPDDQVVLITPQRVAMRGTDSKPTRCNALMGDVGQGVRCTLYKERSSTCREFEASWVNGEHNPQCDAARSAHGLPPLMPPVSPSVSPERVA</sequence>
<evidence type="ECO:0000256" key="1">
    <source>
        <dbReference type="SAM" id="MobiDB-lite"/>
    </source>
</evidence>
<accession>A0ABU5P736</accession>
<name>A0ABU5P736_9PSED</name>
<gene>
    <name evidence="2" type="ORF">SOP97_05970</name>
</gene>
<evidence type="ECO:0000313" key="2">
    <source>
        <dbReference type="EMBL" id="MEA1605370.1"/>
    </source>
</evidence>
<dbReference type="EMBL" id="JAYEET010000013">
    <property type="protein sequence ID" value="MEA1605370.1"/>
    <property type="molecule type" value="Genomic_DNA"/>
</dbReference>
<reference evidence="2 3" key="1">
    <citation type="submission" date="2023-12" db="EMBL/GenBank/DDBJ databases">
        <title>Pseudomonas sp. T5W1.</title>
        <authorList>
            <person name="Maltman C."/>
        </authorList>
    </citation>
    <scope>NUCLEOTIDE SEQUENCE [LARGE SCALE GENOMIC DNA]</scope>
    <source>
        <strain evidence="2 3">T5W1</strain>
    </source>
</reference>
<proteinExistence type="predicted"/>
<dbReference type="InterPro" id="IPR005358">
    <property type="entry name" value="Puta_zinc/iron-chelating_dom"/>
</dbReference>
<organism evidence="2 3">
    <name type="scientific">Pseudomonas spirodelae</name>
    <dbReference type="NCBI Taxonomy" id="3101751"/>
    <lineage>
        <taxon>Bacteria</taxon>
        <taxon>Pseudomonadati</taxon>
        <taxon>Pseudomonadota</taxon>
        <taxon>Gammaproteobacteria</taxon>
        <taxon>Pseudomonadales</taxon>
        <taxon>Pseudomonadaceae</taxon>
        <taxon>Pseudomonas</taxon>
    </lineage>
</organism>